<dbReference type="InterPro" id="IPR029057">
    <property type="entry name" value="PRTase-like"/>
</dbReference>
<keyword evidence="2" id="KW-1185">Reference proteome</keyword>
<name>A0A1A9Z1A6_GLOPL</name>
<reference evidence="2" key="1">
    <citation type="submission" date="2014-03" db="EMBL/GenBank/DDBJ databases">
        <authorList>
            <person name="Aksoy S."/>
            <person name="Warren W."/>
            <person name="Wilson R.K."/>
        </authorList>
    </citation>
    <scope>NUCLEOTIDE SEQUENCE [LARGE SCALE GENOMIC DNA]</scope>
    <source>
        <strain evidence="2">IAEA</strain>
    </source>
</reference>
<proteinExistence type="predicted"/>
<accession>A0A1A9Z1A6</accession>
<protein>
    <submittedName>
        <fullName evidence="1">Uncharacterized protein</fullName>
    </submittedName>
</protein>
<dbReference type="Proteomes" id="UP000092445">
    <property type="component" value="Unassembled WGS sequence"/>
</dbReference>
<dbReference type="VEuPathDB" id="VectorBase:GPAI000766"/>
<sequence>MIIALDRQEQDFNKQPTIKNLQKNFNFKIRSIITLTDLILFLEQQKNRVDPKIISDIKQYKKQYVWISKLVLDNLNQLLQPYSIKLFRAYEQVLILVKSTPISYDPQYTSLFL</sequence>
<evidence type="ECO:0000313" key="2">
    <source>
        <dbReference type="Proteomes" id="UP000092445"/>
    </source>
</evidence>
<evidence type="ECO:0000313" key="1">
    <source>
        <dbReference type="EnsemblMetazoa" id="GPAI000766-PA"/>
    </source>
</evidence>
<dbReference type="AlphaFoldDB" id="A0A1A9Z1A6"/>
<organism evidence="1 2">
    <name type="scientific">Glossina pallidipes</name>
    <name type="common">Tsetse fly</name>
    <dbReference type="NCBI Taxonomy" id="7398"/>
    <lineage>
        <taxon>Eukaryota</taxon>
        <taxon>Metazoa</taxon>
        <taxon>Ecdysozoa</taxon>
        <taxon>Arthropoda</taxon>
        <taxon>Hexapoda</taxon>
        <taxon>Insecta</taxon>
        <taxon>Pterygota</taxon>
        <taxon>Neoptera</taxon>
        <taxon>Endopterygota</taxon>
        <taxon>Diptera</taxon>
        <taxon>Brachycera</taxon>
        <taxon>Muscomorpha</taxon>
        <taxon>Hippoboscoidea</taxon>
        <taxon>Glossinidae</taxon>
        <taxon>Glossina</taxon>
    </lineage>
</organism>
<dbReference type="EnsemblMetazoa" id="GPAI000766-RA">
    <property type="protein sequence ID" value="GPAI000766-PA"/>
    <property type="gene ID" value="GPAI000766"/>
</dbReference>
<dbReference type="STRING" id="7398.A0A1A9Z1A6"/>
<reference evidence="1" key="2">
    <citation type="submission" date="2020-05" db="UniProtKB">
        <authorList>
            <consortium name="EnsemblMetazoa"/>
        </authorList>
    </citation>
    <scope>IDENTIFICATION</scope>
    <source>
        <strain evidence="1">IAEA</strain>
    </source>
</reference>
<dbReference type="Gene3D" id="3.40.50.2020">
    <property type="match status" value="1"/>
</dbReference>